<dbReference type="STRING" id="1121097.GCA_000428125_02302"/>
<name>A0A069D509_9BACE</name>
<dbReference type="eggNOG" id="COG1470">
    <property type="taxonomic scope" value="Bacteria"/>
</dbReference>
<dbReference type="Proteomes" id="UP000027601">
    <property type="component" value="Unassembled WGS sequence"/>
</dbReference>
<proteinExistence type="predicted"/>
<keyword evidence="2" id="KW-1185">Reference proteome</keyword>
<comment type="caution">
    <text evidence="1">The sequence shown here is derived from an EMBL/GenBank/DDBJ whole genome shotgun (WGS) entry which is preliminary data.</text>
</comment>
<evidence type="ECO:0000313" key="1">
    <source>
        <dbReference type="EMBL" id="GAK37487.1"/>
    </source>
</evidence>
<dbReference type="AlphaFoldDB" id="A0A069D509"/>
<evidence type="ECO:0008006" key="3">
    <source>
        <dbReference type="Google" id="ProtNLM"/>
    </source>
</evidence>
<dbReference type="Gene3D" id="2.60.40.1120">
    <property type="entry name" value="Carboxypeptidase-like, regulatory domain"/>
    <property type="match status" value="1"/>
</dbReference>
<evidence type="ECO:0000313" key="2">
    <source>
        <dbReference type="Proteomes" id="UP000027601"/>
    </source>
</evidence>
<dbReference type="InterPro" id="IPR008969">
    <property type="entry name" value="CarboxyPept-like_regulatory"/>
</dbReference>
<dbReference type="Pfam" id="PF18939">
    <property type="entry name" value="DUF5686"/>
    <property type="match status" value="1"/>
</dbReference>
<sequence length="849" mass="96777">MTDEKGFPIPYASLYLVELQTGVTTDDNGHFQTTLKKGRYTLEVSSIGYSKERLQVDVVGDAQERNIVLHERIYQLGEVVIGRNTEDPAYSIMRQVIAKAPFYRNQLVSFHAGTYLKGTGKLKSIPAILKLSKEVRKQSKEMLGKLFVLEEQREVTYAAPNKWTNRVKAYANSFPENMRVDIGITTVNLYTPNLFDKVSPLSAGAFSYYRYQLEGSYAEGDHVIDKIRIIPRNKNPRLLSGYLYVVDDLSCLSSAELVVEEGGLKANIRVVCSEVSVGAFLPTSTSMGCVIDVMGIEAEASYLCATHYARVQAKKLPANGQVFPIETNHSQLAVSKAQAKKQRKIEEQIRKLTDKPDLTNAEAYKLYKLTAKSIELADTLKSLRKYERPNRELQNDVKTDSLAGKKDSLYWADVRSVPLRPEELESYARKQQRLMQKDSLNKSGDSLHAKKKTIAGKVLNTWLTGQTFTTKDKDVWLKLYDLTAYVPEYNFVDGLWVGAKLTGGLKLSEKADLNFTPRLYYATARKKLISDFSLTLNYAPRRAGNLWLKGGRLTDDYNGESGESRLYNSAATFLFSRSDVKFYEKSYLALGNRMEIANGLQFSASLEWQRRNSLQNFVSKAPLGGHVEPNVPENANYQFMPVNNLLKSSFELNYTPAQYYRIVKGRKAYEEPLFPTFSLRYERAFPMSSEKYVTSYHRLEFAAWQTVDFGMFNRFSWNVNAGMFRNAKQLQFPDLKHFVSTRMPLTERSFDTGFFLIDNYRYATADRWAQAHMSWHMPYLLVKQLPFLRKKSFDEALHLHTLVTYKNSPYSELGYSVGFRNVARVGVFAGLNRLKYSTTSVSVSLPFPK</sequence>
<dbReference type="SUPFAM" id="SSF49464">
    <property type="entry name" value="Carboxypeptidase regulatory domain-like"/>
    <property type="match status" value="1"/>
</dbReference>
<protein>
    <recommendedName>
        <fullName evidence="3">TonB-dependent receptor</fullName>
    </recommendedName>
</protein>
<organism evidence="1 2">
    <name type="scientific">Bacteroides graminisolvens DSM 19988 = JCM 15093</name>
    <dbReference type="NCBI Taxonomy" id="1121097"/>
    <lineage>
        <taxon>Bacteria</taxon>
        <taxon>Pseudomonadati</taxon>
        <taxon>Bacteroidota</taxon>
        <taxon>Bacteroidia</taxon>
        <taxon>Bacteroidales</taxon>
        <taxon>Bacteroidaceae</taxon>
        <taxon>Bacteroides</taxon>
    </lineage>
</organism>
<gene>
    <name evidence="1" type="ORF">JCM15093_2740</name>
</gene>
<reference evidence="1 2" key="1">
    <citation type="journal article" date="2015" name="Microbes Environ.">
        <title>Distribution and evolution of nitrogen fixation genes in the phylum bacteroidetes.</title>
        <authorList>
            <person name="Inoue J."/>
            <person name="Oshima K."/>
            <person name="Suda W."/>
            <person name="Sakamoto M."/>
            <person name="Iino T."/>
            <person name="Noda S."/>
            <person name="Hongoh Y."/>
            <person name="Hattori M."/>
            <person name="Ohkuma M."/>
        </authorList>
    </citation>
    <scope>NUCLEOTIDE SEQUENCE [LARGE SCALE GENOMIC DNA]</scope>
    <source>
        <strain evidence="1 2">JCM 15093</strain>
    </source>
</reference>
<dbReference type="Pfam" id="PF13715">
    <property type="entry name" value="CarbopepD_reg_2"/>
    <property type="match status" value="1"/>
</dbReference>
<dbReference type="InterPro" id="IPR043741">
    <property type="entry name" value="DUF5686"/>
</dbReference>
<accession>A0A069D509</accession>
<dbReference type="EMBL" id="BAJS01000021">
    <property type="protein sequence ID" value="GAK37487.1"/>
    <property type="molecule type" value="Genomic_DNA"/>
</dbReference>